<keyword evidence="3" id="KW-0378">Hydrolase</keyword>
<dbReference type="GO" id="GO:0003924">
    <property type="term" value="F:GTPase activity"/>
    <property type="evidence" value="ECO:0007669"/>
    <property type="project" value="UniProtKB-UniRule"/>
</dbReference>
<feature type="binding site" evidence="3">
    <location>
        <position position="300"/>
    </location>
    <ligand>
        <name>Zn(2+)</name>
        <dbReference type="ChEBI" id="CHEBI:29105"/>
    </ligand>
</feature>
<dbReference type="AlphaFoldDB" id="F8F0G5"/>
<dbReference type="HOGENOM" id="CLU_033617_2_1_12"/>
<dbReference type="CDD" id="cd01854">
    <property type="entry name" value="YjeQ_EngC"/>
    <property type="match status" value="1"/>
</dbReference>
<keyword evidence="3" id="KW-0862">Zinc</keyword>
<comment type="function">
    <text evidence="3">One of several proteins that assist in the late maturation steps of the functional core of the 30S ribosomal subunit. Helps release RbfA from mature subunits. May play a role in the assembly of ribosomal proteins into the subunit. Circularly permuted GTPase that catalyzes slow GTP hydrolysis, GTPase activity is stimulated by the 30S ribosomal subunit.</text>
</comment>
<evidence type="ECO:0000256" key="1">
    <source>
        <dbReference type="ARBA" id="ARBA00022741"/>
    </source>
</evidence>
<dbReference type="OrthoDB" id="9809485at2"/>
<dbReference type="Pfam" id="PF03193">
    <property type="entry name" value="RsgA_GTPase"/>
    <property type="match status" value="1"/>
</dbReference>
<dbReference type="PROSITE" id="PS50936">
    <property type="entry name" value="ENGC_GTPASE"/>
    <property type="match status" value="1"/>
</dbReference>
<dbReference type="GO" id="GO:0005737">
    <property type="term" value="C:cytoplasm"/>
    <property type="evidence" value="ECO:0007669"/>
    <property type="project" value="UniProtKB-SubCell"/>
</dbReference>
<comment type="cofactor">
    <cofactor evidence="3">
        <name>Zn(2+)</name>
        <dbReference type="ChEBI" id="CHEBI:29105"/>
    </cofactor>
    <text evidence="3">Binds 1 zinc ion per subunit.</text>
</comment>
<feature type="domain" description="EngC GTPase" evidence="4">
    <location>
        <begin position="115"/>
        <end position="266"/>
    </location>
</feature>
<dbReference type="NCBIfam" id="TIGR00157">
    <property type="entry name" value="ribosome small subunit-dependent GTPase A"/>
    <property type="match status" value="1"/>
</dbReference>
<dbReference type="Gene3D" id="3.40.50.300">
    <property type="entry name" value="P-loop containing nucleotide triphosphate hydrolases"/>
    <property type="match status" value="1"/>
</dbReference>
<feature type="binding site" evidence="3">
    <location>
        <begin position="207"/>
        <end position="215"/>
    </location>
    <ligand>
        <name>GTP</name>
        <dbReference type="ChEBI" id="CHEBI:37565"/>
    </ligand>
</feature>
<evidence type="ECO:0000259" key="5">
    <source>
        <dbReference type="PROSITE" id="PS51721"/>
    </source>
</evidence>
<keyword evidence="3" id="KW-0963">Cytoplasm</keyword>
<dbReference type="InterPro" id="IPR030378">
    <property type="entry name" value="G_CP_dom"/>
</dbReference>
<keyword evidence="2 3" id="KW-0342">GTP-binding</keyword>
<comment type="similarity">
    <text evidence="3">Belongs to the TRAFAC class YlqF/YawG GTPase family. RsgA subfamily.</text>
</comment>
<dbReference type="GO" id="GO:0046872">
    <property type="term" value="F:metal ion binding"/>
    <property type="evidence" value="ECO:0007669"/>
    <property type="project" value="UniProtKB-KW"/>
</dbReference>
<dbReference type="SUPFAM" id="SSF52540">
    <property type="entry name" value="P-loop containing nucleoside triphosphate hydrolases"/>
    <property type="match status" value="1"/>
</dbReference>
<comment type="subunit">
    <text evidence="3">Monomer. Associates with 30S ribosomal subunit, binds 16S rRNA.</text>
</comment>
<evidence type="ECO:0000256" key="2">
    <source>
        <dbReference type="ARBA" id="ARBA00023134"/>
    </source>
</evidence>
<dbReference type="RefSeq" id="WP_013968620.1">
    <property type="nucleotide sequence ID" value="NC_015732.1"/>
</dbReference>
<keyword evidence="7" id="KW-1185">Reference proteome</keyword>
<dbReference type="EMBL" id="CP002868">
    <property type="protein sequence ID" value="AEJ19309.1"/>
    <property type="molecule type" value="Genomic_DNA"/>
</dbReference>
<evidence type="ECO:0000256" key="3">
    <source>
        <dbReference type="HAMAP-Rule" id="MF_01820"/>
    </source>
</evidence>
<dbReference type="Gene3D" id="1.10.40.50">
    <property type="entry name" value="Probable gtpase engc, domain 3"/>
    <property type="match status" value="1"/>
</dbReference>
<keyword evidence="1 3" id="KW-0547">Nucleotide-binding</keyword>
<dbReference type="PANTHER" id="PTHR32120">
    <property type="entry name" value="SMALL RIBOSOMAL SUBUNIT BIOGENESIS GTPASE RSGA"/>
    <property type="match status" value="1"/>
</dbReference>
<dbReference type="GO" id="GO:0005525">
    <property type="term" value="F:GTP binding"/>
    <property type="evidence" value="ECO:0007669"/>
    <property type="project" value="UniProtKB-UniRule"/>
</dbReference>
<feature type="binding site" evidence="3">
    <location>
        <position position="306"/>
    </location>
    <ligand>
        <name>Zn(2+)</name>
        <dbReference type="ChEBI" id="CHEBI:29105"/>
    </ligand>
</feature>
<comment type="subcellular location">
    <subcellularLocation>
        <location evidence="3">Cytoplasm</location>
    </subcellularLocation>
</comment>
<feature type="binding site" evidence="3">
    <location>
        <position position="298"/>
    </location>
    <ligand>
        <name>Zn(2+)</name>
        <dbReference type="ChEBI" id="CHEBI:29105"/>
    </ligand>
</feature>
<dbReference type="PROSITE" id="PS51721">
    <property type="entry name" value="G_CP"/>
    <property type="match status" value="1"/>
</dbReference>
<reference evidence="7" key="1">
    <citation type="journal article" date="2013" name="Stand. Genomic Sci.">
        <title>Genome sequence of the thermophilic fresh-water bacterium Spirochaeta caldaria type strain (H1(T)), reclassification of Spirochaeta caldaria, Spirochaeta stenostrepta, and Spirochaeta zuelzerae in the genus Treponema as Treponema caldaria comb. nov., Treponema stenostrepta comb. nov., and Treponema zuelzerae comb. nov., and emendation of the genus Treponema.</title>
        <authorList>
            <person name="Abt B."/>
            <person name="Goker M."/>
            <person name="Scheuner C."/>
            <person name="Han C."/>
            <person name="Lu M."/>
            <person name="Misra M."/>
            <person name="Lapidus A."/>
            <person name="Nolan M."/>
            <person name="Lucas S."/>
            <person name="Hammon N."/>
            <person name="Deshpande S."/>
            <person name="Cheng J.F."/>
            <person name="Tapia R."/>
            <person name="Goodwin L.A."/>
            <person name="Pitluck S."/>
            <person name="Liolios K."/>
            <person name="Pagani I."/>
            <person name="Ivanova N."/>
            <person name="Mavromatis K."/>
            <person name="Mikhailova N."/>
            <person name="Huntemann M."/>
            <person name="Pati A."/>
            <person name="Chen A."/>
            <person name="Palaniappan K."/>
            <person name="Land M."/>
            <person name="Hauser L."/>
            <person name="Jeffries C.D."/>
            <person name="Rohde M."/>
            <person name="Spring S."/>
            <person name="Gronow S."/>
            <person name="Detter J.C."/>
            <person name="Bristow J."/>
            <person name="Eisen J.A."/>
            <person name="Markowitz V."/>
            <person name="Hugenholtz P."/>
            <person name="Kyrpides N.C."/>
            <person name="Woyke T."/>
            <person name="Klenk H.P."/>
        </authorList>
    </citation>
    <scope>NUCLEOTIDE SEQUENCE</scope>
    <source>
        <strain evidence="7">ATCC 51460 / DSM 7334 / H1</strain>
    </source>
</reference>
<name>F8F0G5_GRAC1</name>
<sequence length="335" mass="37428">MTALVIRGSNNIFFVRPIKLGAINEKLQAGVELHQHAQPEVRFRFTGEEELECRIKGKVLKGVEGYYNPLAPGDIVYIELDPHHPGRALITELVERTTAFTRFNQKGMAPQLLASNVDLLLCVTTPAAPPFRPRFLDRVLVQAEQAQIPAIIIFNKWDLQKDDYDVNERLEDYRRIGYRVLPVSAKTGEGLEELRALLTRRLSVMVGQSGVGKSSLINQLAPHAALKVGALCEKYERGSHTTTMSRLIQLEGSAESGYIIDTPGVRRLMPYGVGPENVALYFREFAPLIGQCTYGLSCSHRIEPGCKIMEAVAAGVIHEDRYESFLRLKDELEAL</sequence>
<dbReference type="eggNOG" id="COG1162">
    <property type="taxonomic scope" value="Bacteria"/>
</dbReference>
<feature type="binding site" evidence="3">
    <location>
        <begin position="155"/>
        <end position="158"/>
    </location>
    <ligand>
        <name>GTP</name>
        <dbReference type="ChEBI" id="CHEBI:37565"/>
    </ligand>
</feature>
<gene>
    <name evidence="3" type="primary">rsgA</name>
    <name evidence="6" type="ordered locus">Spica_1163</name>
</gene>
<dbReference type="STRING" id="744872.Spica_1163"/>
<keyword evidence="3" id="KW-0694">RNA-binding</keyword>
<accession>F8F0G5</accession>
<dbReference type="EC" id="3.6.1.-" evidence="3"/>
<organism evidence="6 7">
    <name type="scientific">Gracilinema caldarium (strain ATCC 51460 / DSM 7334 / H1)</name>
    <name type="common">Treponema caldarium</name>
    <dbReference type="NCBI Taxonomy" id="744872"/>
    <lineage>
        <taxon>Bacteria</taxon>
        <taxon>Pseudomonadati</taxon>
        <taxon>Spirochaetota</taxon>
        <taxon>Spirochaetia</taxon>
        <taxon>Spirochaetales</taxon>
        <taxon>Breznakiellaceae</taxon>
        <taxon>Gracilinema</taxon>
    </lineage>
</organism>
<dbReference type="GO" id="GO:0019843">
    <property type="term" value="F:rRNA binding"/>
    <property type="evidence" value="ECO:0007669"/>
    <property type="project" value="UniProtKB-KW"/>
</dbReference>
<evidence type="ECO:0000313" key="6">
    <source>
        <dbReference type="EMBL" id="AEJ19309.1"/>
    </source>
</evidence>
<dbReference type="InterPro" id="IPR010914">
    <property type="entry name" value="RsgA_GTPase_dom"/>
</dbReference>
<evidence type="ECO:0000259" key="4">
    <source>
        <dbReference type="PROSITE" id="PS50936"/>
    </source>
</evidence>
<keyword evidence="3" id="KW-0699">rRNA-binding</keyword>
<feature type="domain" description="CP-type G" evidence="5">
    <location>
        <begin position="104"/>
        <end position="268"/>
    </location>
</feature>
<dbReference type="GO" id="GO:0042274">
    <property type="term" value="P:ribosomal small subunit biogenesis"/>
    <property type="evidence" value="ECO:0007669"/>
    <property type="project" value="UniProtKB-UniRule"/>
</dbReference>
<evidence type="ECO:0000313" key="7">
    <source>
        <dbReference type="Proteomes" id="UP000000503"/>
    </source>
</evidence>
<keyword evidence="3" id="KW-0690">Ribosome biogenesis</keyword>
<feature type="binding site" evidence="3">
    <location>
        <position position="292"/>
    </location>
    <ligand>
        <name>Zn(2+)</name>
        <dbReference type="ChEBI" id="CHEBI:29105"/>
    </ligand>
</feature>
<dbReference type="KEGG" id="scd:Spica_1163"/>
<dbReference type="HAMAP" id="MF_01820">
    <property type="entry name" value="GTPase_RsgA"/>
    <property type="match status" value="1"/>
</dbReference>
<proteinExistence type="inferred from homology"/>
<dbReference type="InterPro" id="IPR004881">
    <property type="entry name" value="Ribosome_biogen_GTPase_RsgA"/>
</dbReference>
<protein>
    <recommendedName>
        <fullName evidence="3">Small ribosomal subunit biogenesis GTPase RsgA</fullName>
        <ecNumber evidence="3">3.6.1.-</ecNumber>
    </recommendedName>
</protein>
<dbReference type="InterPro" id="IPR027417">
    <property type="entry name" value="P-loop_NTPase"/>
</dbReference>
<dbReference type="PANTHER" id="PTHR32120:SF11">
    <property type="entry name" value="SMALL RIBOSOMAL SUBUNIT BIOGENESIS GTPASE RSGA 1, MITOCHONDRIAL-RELATED"/>
    <property type="match status" value="1"/>
</dbReference>
<keyword evidence="3" id="KW-0479">Metal-binding</keyword>
<dbReference type="Proteomes" id="UP000000503">
    <property type="component" value="Chromosome"/>
</dbReference>